<dbReference type="InterPro" id="IPR005637">
    <property type="entry name" value="TAP_C_dom"/>
</dbReference>
<evidence type="ECO:0000256" key="5">
    <source>
        <dbReference type="ARBA" id="ARBA00012759"/>
    </source>
</evidence>
<evidence type="ECO:0000313" key="20">
    <source>
        <dbReference type="Proteomes" id="UP000007110"/>
    </source>
</evidence>
<feature type="domain" description="OTU" evidence="17">
    <location>
        <begin position="234"/>
        <end position="433"/>
    </location>
</feature>
<evidence type="ECO:0000256" key="2">
    <source>
        <dbReference type="ARBA" id="ARBA00004123"/>
    </source>
</evidence>
<evidence type="ECO:0000256" key="7">
    <source>
        <dbReference type="ARBA" id="ARBA00022553"/>
    </source>
</evidence>
<keyword evidence="14" id="KW-0862">Zinc</keyword>
<dbReference type="GO" id="GO:0005737">
    <property type="term" value="C:cytoplasm"/>
    <property type="evidence" value="ECO:0000318"/>
    <property type="project" value="GO_Central"/>
</dbReference>
<proteinExistence type="inferred from homology"/>
<dbReference type="EC" id="3.4.19.12" evidence="5"/>
<reference evidence="20" key="1">
    <citation type="submission" date="2015-02" db="EMBL/GenBank/DDBJ databases">
        <title>Genome sequencing for Strongylocentrotus purpuratus.</title>
        <authorList>
            <person name="Murali S."/>
            <person name="Liu Y."/>
            <person name="Vee V."/>
            <person name="English A."/>
            <person name="Wang M."/>
            <person name="Skinner E."/>
            <person name="Han Y."/>
            <person name="Muzny D.M."/>
            <person name="Worley K.C."/>
            <person name="Gibbs R.A."/>
        </authorList>
    </citation>
    <scope>NUCLEOTIDE SEQUENCE</scope>
</reference>
<keyword evidence="15" id="KW-0539">Nucleus</keyword>
<evidence type="ECO:0000259" key="18">
    <source>
        <dbReference type="PROSITE" id="PS51036"/>
    </source>
</evidence>
<comment type="subcellular location">
    <subcellularLocation>
        <location evidence="3">Cytoplasm</location>
    </subcellularLocation>
    <subcellularLocation>
        <location evidence="2">Nucleus</location>
    </subcellularLocation>
</comment>
<accession>A0A7M7GMH8</accession>
<evidence type="ECO:0000256" key="1">
    <source>
        <dbReference type="ARBA" id="ARBA00000707"/>
    </source>
</evidence>
<dbReference type="PROSITE" id="PS51036">
    <property type="entry name" value="ZF_A20"/>
    <property type="match status" value="1"/>
</dbReference>
<feature type="compositionally biased region" description="Basic and acidic residues" evidence="16">
    <location>
        <begin position="564"/>
        <end position="578"/>
    </location>
</feature>
<feature type="compositionally biased region" description="Basic and acidic residues" evidence="16">
    <location>
        <begin position="588"/>
        <end position="603"/>
    </location>
</feature>
<dbReference type="EnsemblMetazoa" id="XM_003729566">
    <property type="protein sequence ID" value="XP_003729614"/>
    <property type="gene ID" value="LOC581645"/>
</dbReference>
<dbReference type="AlphaFoldDB" id="A0A7M7GMH8"/>
<evidence type="ECO:0000256" key="13">
    <source>
        <dbReference type="ARBA" id="ARBA00022807"/>
    </source>
</evidence>
<reference evidence="19" key="2">
    <citation type="submission" date="2021-01" db="UniProtKB">
        <authorList>
            <consortium name="EnsemblMetazoa"/>
        </authorList>
    </citation>
    <scope>IDENTIFICATION</scope>
</reference>
<feature type="compositionally biased region" description="Polar residues" evidence="16">
    <location>
        <begin position="752"/>
        <end position="771"/>
    </location>
</feature>
<dbReference type="Gene3D" id="4.10.240.30">
    <property type="match status" value="1"/>
</dbReference>
<protein>
    <recommendedName>
        <fullName evidence="5">ubiquitinyl hydrolase 1</fullName>
        <ecNumber evidence="5">3.4.19.12</ecNumber>
    </recommendedName>
</protein>
<organism evidence="19 20">
    <name type="scientific">Strongylocentrotus purpuratus</name>
    <name type="common">Purple sea urchin</name>
    <dbReference type="NCBI Taxonomy" id="7668"/>
    <lineage>
        <taxon>Eukaryota</taxon>
        <taxon>Metazoa</taxon>
        <taxon>Echinodermata</taxon>
        <taxon>Eleutherozoa</taxon>
        <taxon>Echinozoa</taxon>
        <taxon>Echinoidea</taxon>
        <taxon>Euechinoidea</taxon>
        <taxon>Echinacea</taxon>
        <taxon>Camarodonta</taxon>
        <taxon>Echinidea</taxon>
        <taxon>Strongylocentrotidae</taxon>
        <taxon>Strongylocentrotus</taxon>
    </lineage>
</organism>
<name>A0A7M7GMH8_STRPU</name>
<dbReference type="GO" id="GO:0008270">
    <property type="term" value="F:zinc ion binding"/>
    <property type="evidence" value="ECO:0007669"/>
    <property type="project" value="UniProtKB-KW"/>
</dbReference>
<evidence type="ECO:0000256" key="12">
    <source>
        <dbReference type="ARBA" id="ARBA00022801"/>
    </source>
</evidence>
<dbReference type="InParanoid" id="A0A7M7GMH8"/>
<evidence type="ECO:0000256" key="16">
    <source>
        <dbReference type="SAM" id="MobiDB-lite"/>
    </source>
</evidence>
<evidence type="ECO:0000256" key="8">
    <source>
        <dbReference type="ARBA" id="ARBA00022670"/>
    </source>
</evidence>
<evidence type="ECO:0000313" key="19">
    <source>
        <dbReference type="EnsemblMetazoa" id="XP_003729614"/>
    </source>
</evidence>
<evidence type="ECO:0000256" key="9">
    <source>
        <dbReference type="ARBA" id="ARBA00022723"/>
    </source>
</evidence>
<keyword evidence="8" id="KW-0645">Protease</keyword>
<dbReference type="GO" id="GO:0070530">
    <property type="term" value="F:K63-linked polyubiquitin modification-dependent protein binding"/>
    <property type="evidence" value="ECO:0000318"/>
    <property type="project" value="GO_Central"/>
</dbReference>
<feature type="region of interest" description="Disordered" evidence="16">
    <location>
        <begin position="48"/>
        <end position="153"/>
    </location>
</feature>
<keyword evidence="20" id="KW-1185">Reference proteome</keyword>
<evidence type="ECO:0000256" key="6">
    <source>
        <dbReference type="ARBA" id="ARBA00022490"/>
    </source>
</evidence>
<keyword evidence="9" id="KW-0479">Metal-binding</keyword>
<evidence type="ECO:0000256" key="10">
    <source>
        <dbReference type="ARBA" id="ARBA00022771"/>
    </source>
</evidence>
<dbReference type="PROSITE" id="PS50802">
    <property type="entry name" value="OTU"/>
    <property type="match status" value="1"/>
</dbReference>
<feature type="region of interest" description="Disordered" evidence="16">
    <location>
        <begin position="739"/>
        <end position="777"/>
    </location>
</feature>
<dbReference type="Proteomes" id="UP000007110">
    <property type="component" value="Unassembled WGS sequence"/>
</dbReference>
<feature type="compositionally biased region" description="Polar residues" evidence="16">
    <location>
        <begin position="108"/>
        <end position="133"/>
    </location>
</feature>
<comment type="similarity">
    <text evidence="4">Belongs to the peptidase C64 family.</text>
</comment>
<dbReference type="GeneID" id="581645"/>
<evidence type="ECO:0000256" key="15">
    <source>
        <dbReference type="ARBA" id="ARBA00023242"/>
    </source>
</evidence>
<comment type="catalytic activity">
    <reaction evidence="1">
        <text>Thiol-dependent hydrolysis of ester, thioester, amide, peptide and isopeptide bonds formed by the C-terminal Gly of ubiquitin (a 76-residue protein attached to proteins as an intracellular targeting signal).</text>
        <dbReference type="EC" id="3.4.19.12"/>
    </reaction>
</comment>
<feature type="domain" description="A20-type" evidence="18">
    <location>
        <begin position="829"/>
        <end position="864"/>
    </location>
</feature>
<dbReference type="InterPro" id="IPR003323">
    <property type="entry name" value="OTU_dom"/>
</dbReference>
<dbReference type="GO" id="GO:0005634">
    <property type="term" value="C:nucleus"/>
    <property type="evidence" value="ECO:0000318"/>
    <property type="project" value="GO_Central"/>
</dbReference>
<dbReference type="InterPro" id="IPR002653">
    <property type="entry name" value="Znf_A20"/>
</dbReference>
<feature type="compositionally biased region" description="Low complexity" evidence="16">
    <location>
        <begin position="65"/>
        <end position="92"/>
    </location>
</feature>
<keyword evidence="13" id="KW-0788">Thiol protease</keyword>
<dbReference type="OMA" id="EMTTMAN"/>
<keyword evidence="12" id="KW-0378">Hydrolase</keyword>
<keyword evidence="6" id="KW-0963">Cytoplasm</keyword>
<dbReference type="Pfam" id="PF02338">
    <property type="entry name" value="OTU"/>
    <property type="match status" value="1"/>
</dbReference>
<dbReference type="InterPro" id="IPR051346">
    <property type="entry name" value="OTU_Deubiquitinase"/>
</dbReference>
<keyword evidence="11" id="KW-0833">Ubl conjugation pathway</keyword>
<sequence length="868" mass="98653">MEERDKHVMLSRFMKMTQLDLGFAHDLLEGQHWNFDAAVRDFKVLQGQRRLSAQRQAAPPPKTSPKPSSSRPSPAKPSSPQRSPPQKVSPQRNSPPNGQMVQPVPSRASPQMNGRGGHSTTQNGGGTSLNVLQQPKMRDPPKSPGTKRLTRGLSAVNTKLVSYGRQRVIDDEESHNYQLVETPRYTFTLPDLLVYPADFRAHVEKDLIDSCTMVNLENSGYLNWWQKTGTCPKLWPMVTTGDGNCLLHAASLGMWGFHDRQLTLRKALYKDLSDHQHTAHMQKLKRRWRWHQTLANKESGLVYSEEEWEEEWKGLLKLASTVPRNHKFKNNGSKPMGGGPLPSVAEDQDYLDDDSEIMYESLEEFHVFVLCHILRRPIIIVADTVLRDSQGQPLAPIPFGGIYLPVELNPVECHRSPLVLTYDASHFSALVPMEVDSHRDSHMELKKRPPVIPITDSKHHLLTLHFIVDPGIGWQWKDENHNVDKTNGTDGGDTAIRKLFYSPGDKLKLLQKYLELVRLEIPDVHHQESSSPTQGEEWELLPPKENGMKTVKVEVTRSNSSGSEKSDRSGGKEKEKSRSFGKKLKHFAGLDKGKKGSSRKDGHEQFHIIEEKSQVERHPPHVSIQDVADRSVVVAAKMDDIRLQGHEEMIRNYMEVAKDRFQEEVTLKRMIAAENRSRQQHRVQREQRPPEVYVDDDERTNEAAYNFASLPRARVNGPMSSRVNHDYPDNGRGVQYVNATGSNPGSPAMERVTSSTSYNPTAKRQGGTYSPQPVHAAQRYQAQTQSPQFQRTVPIQRLHIDDRNQEIRSNANPYATHVRGRRVPLTGVEEATRQCRTYGCKYFGSEKTDYLCSHCYDSIMRKKKPAMR</sequence>
<dbReference type="GO" id="GO:0003677">
    <property type="term" value="F:DNA binding"/>
    <property type="evidence" value="ECO:0007669"/>
    <property type="project" value="InterPro"/>
</dbReference>
<evidence type="ECO:0000256" key="4">
    <source>
        <dbReference type="ARBA" id="ARBA00005865"/>
    </source>
</evidence>
<dbReference type="Pfam" id="PF03943">
    <property type="entry name" value="TAP_C"/>
    <property type="match status" value="1"/>
</dbReference>
<dbReference type="FunCoup" id="A0A7M7GMH8">
    <property type="interactions" value="754"/>
</dbReference>
<dbReference type="PANTHER" id="PTHR13367:SF27">
    <property type="entry name" value="OTU DOMAIN-CONTAINING PROTEIN"/>
    <property type="match status" value="1"/>
</dbReference>
<dbReference type="GO" id="GO:0004843">
    <property type="term" value="F:cysteine-type deubiquitinase activity"/>
    <property type="evidence" value="ECO:0000318"/>
    <property type="project" value="GO_Central"/>
</dbReference>
<dbReference type="CDD" id="cd22768">
    <property type="entry name" value="OTU_OTUD7"/>
    <property type="match status" value="1"/>
</dbReference>
<feature type="region of interest" description="Disordered" evidence="16">
    <location>
        <begin position="525"/>
        <end position="603"/>
    </location>
</feature>
<dbReference type="RefSeq" id="XP_003729614.2">
    <property type="nucleotide sequence ID" value="XM_003729566.3"/>
</dbReference>
<evidence type="ECO:0000256" key="14">
    <source>
        <dbReference type="ARBA" id="ARBA00022833"/>
    </source>
</evidence>
<dbReference type="KEGG" id="spu:581645"/>
<evidence type="ECO:0000256" key="3">
    <source>
        <dbReference type="ARBA" id="ARBA00004496"/>
    </source>
</evidence>
<dbReference type="GO" id="GO:0071947">
    <property type="term" value="P:protein deubiquitination involved in ubiquitin-dependent protein catabolic process"/>
    <property type="evidence" value="ECO:0000318"/>
    <property type="project" value="GO_Central"/>
</dbReference>
<dbReference type="OrthoDB" id="10064699at2759"/>
<dbReference type="Gene3D" id="1.10.8.10">
    <property type="entry name" value="DNA helicase RuvA subunit, C-terminal domain"/>
    <property type="match status" value="1"/>
</dbReference>
<keyword evidence="10" id="KW-0863">Zinc-finger</keyword>
<keyword evidence="7" id="KW-0597">Phosphoprotein</keyword>
<dbReference type="GO" id="GO:0051028">
    <property type="term" value="P:mRNA transport"/>
    <property type="evidence" value="ECO:0007669"/>
    <property type="project" value="InterPro"/>
</dbReference>
<evidence type="ECO:0000259" key="17">
    <source>
        <dbReference type="PROSITE" id="PS50802"/>
    </source>
</evidence>
<evidence type="ECO:0000256" key="11">
    <source>
        <dbReference type="ARBA" id="ARBA00022786"/>
    </source>
</evidence>
<dbReference type="PANTHER" id="PTHR13367">
    <property type="entry name" value="UBIQUITIN THIOESTERASE"/>
    <property type="match status" value="1"/>
</dbReference>